<evidence type="ECO:0000256" key="5">
    <source>
        <dbReference type="ARBA" id="ARBA00047942"/>
    </source>
</evidence>
<dbReference type="AlphaFoldDB" id="A0A0X3Y266"/>
<name>A0A0X3Y266_FUSNC</name>
<gene>
    <name evidence="6" type="ORF">RO03_05445</name>
</gene>
<dbReference type="InterPro" id="IPR012327">
    <property type="entry name" value="MeTrfase_D12"/>
</dbReference>
<dbReference type="Gene3D" id="3.40.50.150">
    <property type="entry name" value="Vaccinia Virus protein VP39"/>
    <property type="match status" value="2"/>
</dbReference>
<dbReference type="Pfam" id="PF02086">
    <property type="entry name" value="MethyltransfD12"/>
    <property type="match status" value="1"/>
</dbReference>
<proteinExistence type="predicted"/>
<keyword evidence="3" id="KW-0808">Transferase</keyword>
<evidence type="ECO:0000313" key="7">
    <source>
        <dbReference type="Proteomes" id="UP000054800"/>
    </source>
</evidence>
<evidence type="ECO:0000256" key="2">
    <source>
        <dbReference type="ARBA" id="ARBA00022603"/>
    </source>
</evidence>
<dbReference type="RefSeq" id="WP_059222720.1">
    <property type="nucleotide sequence ID" value="NZ_LMVH01000001.1"/>
</dbReference>
<dbReference type="InterPro" id="IPR029063">
    <property type="entry name" value="SAM-dependent_MTases_sf"/>
</dbReference>
<dbReference type="SUPFAM" id="SSF53335">
    <property type="entry name" value="S-adenosyl-L-methionine-dependent methyltransferases"/>
    <property type="match status" value="1"/>
</dbReference>
<dbReference type="Proteomes" id="UP000054800">
    <property type="component" value="Unassembled WGS sequence"/>
</dbReference>
<evidence type="ECO:0000256" key="1">
    <source>
        <dbReference type="ARBA" id="ARBA00011900"/>
    </source>
</evidence>
<evidence type="ECO:0000256" key="3">
    <source>
        <dbReference type="ARBA" id="ARBA00022679"/>
    </source>
</evidence>
<organism evidence="6 7">
    <name type="scientific">Fusobacterium nucleatum subsp. nucleatum</name>
    <dbReference type="NCBI Taxonomy" id="76856"/>
    <lineage>
        <taxon>Bacteria</taxon>
        <taxon>Fusobacteriati</taxon>
        <taxon>Fusobacteriota</taxon>
        <taxon>Fusobacteriia</taxon>
        <taxon>Fusobacteriales</taxon>
        <taxon>Fusobacteriaceae</taxon>
        <taxon>Fusobacterium</taxon>
    </lineage>
</organism>
<evidence type="ECO:0000256" key="4">
    <source>
        <dbReference type="ARBA" id="ARBA00022691"/>
    </source>
</evidence>
<dbReference type="GO" id="GO:0009307">
    <property type="term" value="P:DNA restriction-modification system"/>
    <property type="evidence" value="ECO:0007669"/>
    <property type="project" value="InterPro"/>
</dbReference>
<evidence type="ECO:0000313" key="6">
    <source>
        <dbReference type="EMBL" id="KUL98975.1"/>
    </source>
</evidence>
<dbReference type="PRINTS" id="PR00505">
    <property type="entry name" value="D12N6MTFRASE"/>
</dbReference>
<comment type="caution">
    <text evidence="6">The sequence shown here is derived from an EMBL/GenBank/DDBJ whole genome shotgun (WGS) entry which is preliminary data.</text>
</comment>
<dbReference type="GO" id="GO:0032259">
    <property type="term" value="P:methylation"/>
    <property type="evidence" value="ECO:0007669"/>
    <property type="project" value="UniProtKB-KW"/>
</dbReference>
<dbReference type="GO" id="GO:0009007">
    <property type="term" value="F:site-specific DNA-methyltransferase (adenine-specific) activity"/>
    <property type="evidence" value="ECO:0007669"/>
    <property type="project" value="UniProtKB-EC"/>
</dbReference>
<keyword evidence="2" id="KW-0489">Methyltransferase</keyword>
<keyword evidence="4" id="KW-0949">S-adenosyl-L-methionine</keyword>
<accession>A0A0X3Y266</accession>
<comment type="catalytic activity">
    <reaction evidence="5">
        <text>a 2'-deoxyadenosine in DNA + S-adenosyl-L-methionine = an N(6)-methyl-2'-deoxyadenosine in DNA + S-adenosyl-L-homocysteine + H(+)</text>
        <dbReference type="Rhea" id="RHEA:15197"/>
        <dbReference type="Rhea" id="RHEA-COMP:12418"/>
        <dbReference type="Rhea" id="RHEA-COMP:12419"/>
        <dbReference type="ChEBI" id="CHEBI:15378"/>
        <dbReference type="ChEBI" id="CHEBI:57856"/>
        <dbReference type="ChEBI" id="CHEBI:59789"/>
        <dbReference type="ChEBI" id="CHEBI:90615"/>
        <dbReference type="ChEBI" id="CHEBI:90616"/>
        <dbReference type="EC" id="2.1.1.72"/>
    </reaction>
</comment>
<dbReference type="EMBL" id="LMVH01000001">
    <property type="protein sequence ID" value="KUL98975.1"/>
    <property type="molecule type" value="Genomic_DNA"/>
</dbReference>
<reference evidence="6 7" key="1">
    <citation type="submission" date="2015-10" db="EMBL/GenBank/DDBJ databases">
        <authorList>
            <person name="Gilbert D.G."/>
        </authorList>
    </citation>
    <scope>NUCLEOTIDE SEQUENCE [LARGE SCALE GENOMIC DNA]</scope>
    <source>
        <strain evidence="6 7">ChDC F311</strain>
    </source>
</reference>
<dbReference type="PROSITE" id="PS00092">
    <property type="entry name" value="N6_MTASE"/>
    <property type="match status" value="1"/>
</dbReference>
<protein>
    <recommendedName>
        <fullName evidence="1">site-specific DNA-methyltransferase (adenine-specific)</fullName>
        <ecNumber evidence="1">2.1.1.72</ecNumber>
    </recommendedName>
</protein>
<dbReference type="OrthoDB" id="9805629at2"/>
<sequence length="294" mass="34450">MARIKLPFAYFGSKGRFFKEIKLIFEENYRKNFIDLFAGSMEIPINFKNEFKELDVLANVKDEKIECFLSGNVVDTYKKGLEYIKCDLKINARNLYENDRAAFEEVSKRFKNIFSECCPCCGKKISTREKHEVFNENEKRVLRSLMGFGGNGTTLANAFYSEEKIKKLELYIGALKTIKVTTDLFDENWQFENSFIFLDPPYIRKTNVGEEGFIGYNYADDKGVDWTIKDDARLIEFIKRNQNKNNVFLVFGSVDNNLSKLLKENFECKFIIKEYQKQMFGKLADKAEYFCIIK</sequence>
<dbReference type="GO" id="GO:0003676">
    <property type="term" value="F:nucleic acid binding"/>
    <property type="evidence" value="ECO:0007669"/>
    <property type="project" value="InterPro"/>
</dbReference>
<dbReference type="EC" id="2.1.1.72" evidence="1"/>
<dbReference type="InterPro" id="IPR002052">
    <property type="entry name" value="DNA_methylase_N6_adenine_CS"/>
</dbReference>